<dbReference type="InterPro" id="IPR050109">
    <property type="entry name" value="HTH-type_TetR-like_transc_reg"/>
</dbReference>
<protein>
    <submittedName>
        <fullName evidence="4">TetR/AcrR family transcriptional regulator</fullName>
    </submittedName>
</protein>
<dbReference type="Gene3D" id="1.10.10.60">
    <property type="entry name" value="Homeodomain-like"/>
    <property type="match status" value="1"/>
</dbReference>
<dbReference type="PROSITE" id="PS50977">
    <property type="entry name" value="HTH_TETR_2"/>
    <property type="match status" value="1"/>
</dbReference>
<evidence type="ECO:0000256" key="1">
    <source>
        <dbReference type="ARBA" id="ARBA00023125"/>
    </source>
</evidence>
<dbReference type="PANTHER" id="PTHR30328:SF54">
    <property type="entry name" value="HTH-TYPE TRANSCRIPTIONAL REPRESSOR SCO4008"/>
    <property type="match status" value="1"/>
</dbReference>
<sequence length="197" mass="22744">MSSVDGDVKMRILLAARKLFAKQGFDRTTVRQICEEANANIALVSYYFGGKENMFEAMLDVFFPNNDISGLDPDMDPVEGVKLIIREVSRFRRQQSELVAIIQQEILLETKRIDKIRQYAAPLWIQLREWLRAGRERGQFRFRSLDATFSFIVGSLIIVQERTYWRSMMEEAVPSEESYIEDATNHILRALGAAEAE</sequence>
<dbReference type="SUPFAM" id="SSF46689">
    <property type="entry name" value="Homeodomain-like"/>
    <property type="match status" value="1"/>
</dbReference>
<dbReference type="PANTHER" id="PTHR30328">
    <property type="entry name" value="TRANSCRIPTIONAL REPRESSOR"/>
    <property type="match status" value="1"/>
</dbReference>
<evidence type="ECO:0000259" key="3">
    <source>
        <dbReference type="PROSITE" id="PS50977"/>
    </source>
</evidence>
<evidence type="ECO:0000313" key="4">
    <source>
        <dbReference type="EMBL" id="MFD2660195.1"/>
    </source>
</evidence>
<dbReference type="InterPro" id="IPR041474">
    <property type="entry name" value="NicS_C"/>
</dbReference>
<dbReference type="SUPFAM" id="SSF48498">
    <property type="entry name" value="Tetracyclin repressor-like, C-terminal domain"/>
    <property type="match status" value="1"/>
</dbReference>
<organism evidence="4 5">
    <name type="scientific">Paenibacillus thailandensis</name>
    <dbReference type="NCBI Taxonomy" id="393250"/>
    <lineage>
        <taxon>Bacteria</taxon>
        <taxon>Bacillati</taxon>
        <taxon>Bacillota</taxon>
        <taxon>Bacilli</taxon>
        <taxon>Bacillales</taxon>
        <taxon>Paenibacillaceae</taxon>
        <taxon>Paenibacillus</taxon>
    </lineage>
</organism>
<dbReference type="PRINTS" id="PR00455">
    <property type="entry name" value="HTHTETR"/>
</dbReference>
<dbReference type="InterPro" id="IPR009057">
    <property type="entry name" value="Homeodomain-like_sf"/>
</dbReference>
<dbReference type="Gene3D" id="1.10.357.10">
    <property type="entry name" value="Tetracycline Repressor, domain 2"/>
    <property type="match status" value="1"/>
</dbReference>
<proteinExistence type="predicted"/>
<gene>
    <name evidence="4" type="ORF">ACFSW5_07915</name>
</gene>
<feature type="DNA-binding region" description="H-T-H motif" evidence="2">
    <location>
        <begin position="29"/>
        <end position="48"/>
    </location>
</feature>
<evidence type="ECO:0000256" key="2">
    <source>
        <dbReference type="PROSITE-ProRule" id="PRU00335"/>
    </source>
</evidence>
<dbReference type="InterPro" id="IPR036271">
    <property type="entry name" value="Tet_transcr_reg_TetR-rel_C_sf"/>
</dbReference>
<name>A0ABW5QVJ6_9BACL</name>
<dbReference type="InterPro" id="IPR001647">
    <property type="entry name" value="HTH_TetR"/>
</dbReference>
<accession>A0ABW5QVJ6</accession>
<reference evidence="5" key="1">
    <citation type="journal article" date="2019" name="Int. J. Syst. Evol. Microbiol.">
        <title>The Global Catalogue of Microorganisms (GCM) 10K type strain sequencing project: providing services to taxonomists for standard genome sequencing and annotation.</title>
        <authorList>
            <consortium name="The Broad Institute Genomics Platform"/>
            <consortium name="The Broad Institute Genome Sequencing Center for Infectious Disease"/>
            <person name="Wu L."/>
            <person name="Ma J."/>
        </authorList>
    </citation>
    <scope>NUCLEOTIDE SEQUENCE [LARGE SCALE GENOMIC DNA]</scope>
    <source>
        <strain evidence="5">TISTR 1827</strain>
    </source>
</reference>
<dbReference type="Pfam" id="PF00440">
    <property type="entry name" value="TetR_N"/>
    <property type="match status" value="1"/>
</dbReference>
<dbReference type="InterPro" id="IPR023772">
    <property type="entry name" value="DNA-bd_HTH_TetR-type_CS"/>
</dbReference>
<dbReference type="EMBL" id="JBHUMY010000007">
    <property type="protein sequence ID" value="MFD2660195.1"/>
    <property type="molecule type" value="Genomic_DNA"/>
</dbReference>
<feature type="domain" description="HTH tetR-type" evidence="3">
    <location>
        <begin position="6"/>
        <end position="66"/>
    </location>
</feature>
<keyword evidence="1 2" id="KW-0238">DNA-binding</keyword>
<keyword evidence="5" id="KW-1185">Reference proteome</keyword>
<dbReference type="PROSITE" id="PS01081">
    <property type="entry name" value="HTH_TETR_1"/>
    <property type="match status" value="1"/>
</dbReference>
<comment type="caution">
    <text evidence="4">The sequence shown here is derived from an EMBL/GenBank/DDBJ whole genome shotgun (WGS) entry which is preliminary data.</text>
</comment>
<dbReference type="Proteomes" id="UP001597493">
    <property type="component" value="Unassembled WGS sequence"/>
</dbReference>
<dbReference type="Pfam" id="PF17938">
    <property type="entry name" value="TetR_C_29"/>
    <property type="match status" value="1"/>
</dbReference>
<evidence type="ECO:0000313" key="5">
    <source>
        <dbReference type="Proteomes" id="UP001597493"/>
    </source>
</evidence>
<dbReference type="RefSeq" id="WP_379271181.1">
    <property type="nucleotide sequence ID" value="NZ_JBHUGT010000018.1"/>
</dbReference>